<name>A0A2G9RW19_AQUCT</name>
<gene>
    <name evidence="1" type="ORF">AB205_0220690</name>
</gene>
<organism evidence="1 2">
    <name type="scientific">Aquarana catesbeiana</name>
    <name type="common">American bullfrog</name>
    <name type="synonym">Rana catesbeiana</name>
    <dbReference type="NCBI Taxonomy" id="8400"/>
    <lineage>
        <taxon>Eukaryota</taxon>
        <taxon>Metazoa</taxon>
        <taxon>Chordata</taxon>
        <taxon>Craniata</taxon>
        <taxon>Vertebrata</taxon>
        <taxon>Euteleostomi</taxon>
        <taxon>Amphibia</taxon>
        <taxon>Batrachia</taxon>
        <taxon>Anura</taxon>
        <taxon>Neobatrachia</taxon>
        <taxon>Ranoidea</taxon>
        <taxon>Ranidae</taxon>
        <taxon>Aquarana</taxon>
    </lineage>
</organism>
<dbReference type="Proteomes" id="UP000228934">
    <property type="component" value="Unassembled WGS sequence"/>
</dbReference>
<keyword evidence="2" id="KW-1185">Reference proteome</keyword>
<evidence type="ECO:0000313" key="2">
    <source>
        <dbReference type="Proteomes" id="UP000228934"/>
    </source>
</evidence>
<accession>A0A2G9RW19</accession>
<proteinExistence type="predicted"/>
<dbReference type="AlphaFoldDB" id="A0A2G9RW19"/>
<protein>
    <submittedName>
        <fullName evidence="1">Uncharacterized protein</fullName>
    </submittedName>
</protein>
<reference evidence="2" key="1">
    <citation type="journal article" date="2017" name="Nat. Commun.">
        <title>The North American bullfrog draft genome provides insight into hormonal regulation of long noncoding RNA.</title>
        <authorList>
            <person name="Hammond S.A."/>
            <person name="Warren R.L."/>
            <person name="Vandervalk B.P."/>
            <person name="Kucuk E."/>
            <person name="Khan H."/>
            <person name="Gibb E.A."/>
            <person name="Pandoh P."/>
            <person name="Kirk H."/>
            <person name="Zhao Y."/>
            <person name="Jones M."/>
            <person name="Mungall A.J."/>
            <person name="Coope R."/>
            <person name="Pleasance S."/>
            <person name="Moore R.A."/>
            <person name="Holt R.A."/>
            <person name="Round J.M."/>
            <person name="Ohora S."/>
            <person name="Walle B.V."/>
            <person name="Veldhoen N."/>
            <person name="Helbing C.C."/>
            <person name="Birol I."/>
        </authorList>
    </citation>
    <scope>NUCLEOTIDE SEQUENCE [LARGE SCALE GENOMIC DNA]</scope>
</reference>
<dbReference type="EMBL" id="KV931907">
    <property type="protein sequence ID" value="PIO31413.1"/>
    <property type="molecule type" value="Genomic_DNA"/>
</dbReference>
<evidence type="ECO:0000313" key="1">
    <source>
        <dbReference type="EMBL" id="PIO31413.1"/>
    </source>
</evidence>
<sequence>MLTMPCVLCHRACLMNYRGDERGSFKRRSQYRNHRLKATRVDGLKS</sequence>